<name>A0A370TD88_9HELO</name>
<dbReference type="RefSeq" id="XP_031866160.1">
    <property type="nucleotide sequence ID" value="XM_032017517.1"/>
</dbReference>
<feature type="region of interest" description="Disordered" evidence="1">
    <location>
        <begin position="1"/>
        <end position="23"/>
    </location>
</feature>
<dbReference type="EMBL" id="NPIC01000010">
    <property type="protein sequence ID" value="RDL32438.1"/>
    <property type="molecule type" value="Genomic_DNA"/>
</dbReference>
<sequence>MGEVEGEQSGEGSRGPWLGAPPTEVRIGANNNDLRGRIYACLAQYREKILQYNKTILDREIALQQIDKESSQAGDIASLLDELWGDGDDMEAVQRDVHKVSDLYKHIPDGTMPIKDWLAEHAAQLDAEEPSGRPSVWRNVYNLMRCPDPLCDLEPYCWGDPDRHIVTFLNIFAINLTRRINNGLGGHQRANSAPAANFPRINITNVLPGPPHQASLGSSPALTLVLDMDLLWQLTVSIFPEIEMRWWKSTARGSKSRLRDRPEGRLPKGL</sequence>
<evidence type="ECO:0000256" key="1">
    <source>
        <dbReference type="SAM" id="MobiDB-lite"/>
    </source>
</evidence>
<evidence type="ECO:0000313" key="2">
    <source>
        <dbReference type="EMBL" id="RDL32438.1"/>
    </source>
</evidence>
<proteinExistence type="predicted"/>
<reference evidence="2 3" key="1">
    <citation type="journal article" date="2018" name="IMA Fungus">
        <title>IMA Genome-F 9: Draft genome sequence of Annulohypoxylon stygium, Aspergillus mulundensis, Berkeleyomyces basicola (syn. Thielaviopsis basicola), Ceratocystis smalleyi, two Cercospora beticola strains, Coleophoma cylindrospora, Fusarium fracticaudum, Phialophora cf. hyalina, and Morchella septimelata.</title>
        <authorList>
            <person name="Wingfield B.D."/>
            <person name="Bills G.F."/>
            <person name="Dong Y."/>
            <person name="Huang W."/>
            <person name="Nel W.J."/>
            <person name="Swalarsk-Parry B.S."/>
            <person name="Vaghefi N."/>
            <person name="Wilken P.M."/>
            <person name="An Z."/>
            <person name="de Beer Z.W."/>
            <person name="De Vos L."/>
            <person name="Chen L."/>
            <person name="Duong T.A."/>
            <person name="Gao Y."/>
            <person name="Hammerbacher A."/>
            <person name="Kikkert J.R."/>
            <person name="Li Y."/>
            <person name="Li H."/>
            <person name="Li K."/>
            <person name="Li Q."/>
            <person name="Liu X."/>
            <person name="Ma X."/>
            <person name="Naidoo K."/>
            <person name="Pethybridge S.J."/>
            <person name="Sun J."/>
            <person name="Steenkamp E.T."/>
            <person name="van der Nest M.A."/>
            <person name="van Wyk S."/>
            <person name="Wingfield M.J."/>
            <person name="Xiong C."/>
            <person name="Yue Q."/>
            <person name="Zhang X."/>
        </authorList>
    </citation>
    <scope>NUCLEOTIDE SEQUENCE [LARGE SCALE GENOMIC DNA]</scope>
    <source>
        <strain evidence="2 3">BP 5553</strain>
    </source>
</reference>
<dbReference type="GeneID" id="43601743"/>
<protein>
    <submittedName>
        <fullName evidence="2">Uncharacterized protein</fullName>
    </submittedName>
</protein>
<comment type="caution">
    <text evidence="2">The sequence shown here is derived from an EMBL/GenBank/DDBJ whole genome shotgun (WGS) entry which is preliminary data.</text>
</comment>
<evidence type="ECO:0000313" key="3">
    <source>
        <dbReference type="Proteomes" id="UP000254866"/>
    </source>
</evidence>
<dbReference type="AlphaFoldDB" id="A0A370TD88"/>
<gene>
    <name evidence="2" type="ORF">BP5553_08894</name>
</gene>
<dbReference type="Proteomes" id="UP000254866">
    <property type="component" value="Unassembled WGS sequence"/>
</dbReference>
<accession>A0A370TD88</accession>
<dbReference type="OrthoDB" id="4232626at2759"/>
<organism evidence="2 3">
    <name type="scientific">Venustampulla echinocandica</name>
    <dbReference type="NCBI Taxonomy" id="2656787"/>
    <lineage>
        <taxon>Eukaryota</taxon>
        <taxon>Fungi</taxon>
        <taxon>Dikarya</taxon>
        <taxon>Ascomycota</taxon>
        <taxon>Pezizomycotina</taxon>
        <taxon>Leotiomycetes</taxon>
        <taxon>Helotiales</taxon>
        <taxon>Pleuroascaceae</taxon>
        <taxon>Venustampulla</taxon>
    </lineage>
</organism>
<keyword evidence="3" id="KW-1185">Reference proteome</keyword>